<dbReference type="InterPro" id="IPR022059">
    <property type="entry name" value="DUF3615"/>
</dbReference>
<name>A0A2K2DKD8_BRADI</name>
<evidence type="ECO:0000313" key="2">
    <source>
        <dbReference type="EMBL" id="PNT74749.1"/>
    </source>
</evidence>
<dbReference type="RefSeq" id="XP_024310990.1">
    <property type="nucleotide sequence ID" value="XM_024455222.1"/>
</dbReference>
<dbReference type="PANTHER" id="PTHR33326">
    <property type="entry name" value="OS05G0543800 PROTEIN"/>
    <property type="match status" value="1"/>
</dbReference>
<accession>A0A2K2DKD8</accession>
<evidence type="ECO:0000259" key="1">
    <source>
        <dbReference type="Pfam" id="PF12274"/>
    </source>
</evidence>
<dbReference type="PANTHER" id="PTHR33326:SF42">
    <property type="match status" value="1"/>
</dbReference>
<dbReference type="AlphaFoldDB" id="A0A2K2DKD8"/>
<dbReference type="EnsemblPlants" id="PNT74749">
    <property type="protein sequence ID" value="PNT74749"/>
    <property type="gene ID" value="BRADI_1g21455v3"/>
</dbReference>
<protein>
    <recommendedName>
        <fullName evidence="1">DUF3615 domain-containing protein</fullName>
    </recommendedName>
</protein>
<proteinExistence type="predicted"/>
<dbReference type="ExpressionAtlas" id="A0A2K2DKD8">
    <property type="expression patterns" value="baseline and differential"/>
</dbReference>
<sequence>MQPPPTQHPGCGWRFCDRFDIPTVFVPNDWTITPGYFLPPPLQEPPRLMGLSGVEIAVQMALYFPDGRRRKHLRSQPIDKSRDSVRQLVEALVDKYNEDHHLLGDLAYEFKDIVCYQTIRGEERCYQTIHGEERCYGHINFIAKAKEADNFNFDIDKLFFAEVMYKQGELFVNCLCMVKHTDNGNCYGCKNKGSADMKHPDELRYIGGHTNSAIGVPNILHRDFEKEETEEDLEAEKARLRWLFGGSHEMKQKGTLTMKGQGDSLREAKQTGILTMEDQGDGLGQAQFEAEKPKRMGTIAMEGQGGGFGEAQLEAQRAGLRWLTGRLDEIKQELTLAMEEGHGYSPREAKQIRTLTIEGQGDGLGEAQLEAEKARLGRQFGGLHEMKQKVTLAMDEGQGGSPREAKRMRTFTMQGQGDGLGEAQLEAQRASLRWLIGRLHEMKQEVTLTMEEGQGDGLGQSHLEAEKARLRRLFGGLHETKQKETLTMEGCQGYSPHEAKRMRTSTMEGQGERLYESLRSFPEAEEDDGYEDVGYAYRGRALI</sequence>
<evidence type="ECO:0000313" key="3">
    <source>
        <dbReference type="EnsemblPlants" id="PNT74749"/>
    </source>
</evidence>
<keyword evidence="4" id="KW-1185">Reference proteome</keyword>
<dbReference type="EMBL" id="CM000880">
    <property type="protein sequence ID" value="PNT74749.1"/>
    <property type="molecule type" value="Genomic_DNA"/>
</dbReference>
<dbReference type="GeneID" id="100841281"/>
<dbReference type="Proteomes" id="UP000008810">
    <property type="component" value="Chromosome 1"/>
</dbReference>
<reference evidence="2 3" key="1">
    <citation type="journal article" date="2010" name="Nature">
        <title>Genome sequencing and analysis of the model grass Brachypodium distachyon.</title>
        <authorList>
            <consortium name="International Brachypodium Initiative"/>
        </authorList>
    </citation>
    <scope>NUCLEOTIDE SEQUENCE [LARGE SCALE GENOMIC DNA]</scope>
    <source>
        <strain evidence="2 3">Bd21</strain>
    </source>
</reference>
<gene>
    <name evidence="3" type="primary">LOC100841281</name>
    <name evidence="2" type="ORF">BRADI_1g21455v3</name>
</gene>
<dbReference type="OrthoDB" id="693072at2759"/>
<reference evidence="3" key="3">
    <citation type="submission" date="2018-08" db="UniProtKB">
        <authorList>
            <consortium name="EnsemblPlants"/>
        </authorList>
    </citation>
    <scope>IDENTIFICATION</scope>
    <source>
        <strain evidence="3">cv. Bd21</strain>
    </source>
</reference>
<organism evidence="2">
    <name type="scientific">Brachypodium distachyon</name>
    <name type="common">Purple false brome</name>
    <name type="synonym">Trachynia distachya</name>
    <dbReference type="NCBI Taxonomy" id="15368"/>
    <lineage>
        <taxon>Eukaryota</taxon>
        <taxon>Viridiplantae</taxon>
        <taxon>Streptophyta</taxon>
        <taxon>Embryophyta</taxon>
        <taxon>Tracheophyta</taxon>
        <taxon>Spermatophyta</taxon>
        <taxon>Magnoliopsida</taxon>
        <taxon>Liliopsida</taxon>
        <taxon>Poales</taxon>
        <taxon>Poaceae</taxon>
        <taxon>BOP clade</taxon>
        <taxon>Pooideae</taxon>
        <taxon>Stipodae</taxon>
        <taxon>Brachypodieae</taxon>
        <taxon>Brachypodium</taxon>
    </lineage>
</organism>
<reference evidence="2" key="2">
    <citation type="submission" date="2017-06" db="EMBL/GenBank/DDBJ databases">
        <title>WGS assembly of Brachypodium distachyon.</title>
        <authorList>
            <consortium name="The International Brachypodium Initiative"/>
            <person name="Lucas S."/>
            <person name="Harmon-Smith M."/>
            <person name="Lail K."/>
            <person name="Tice H."/>
            <person name="Grimwood J."/>
            <person name="Bruce D."/>
            <person name="Barry K."/>
            <person name="Shu S."/>
            <person name="Lindquist E."/>
            <person name="Wang M."/>
            <person name="Pitluck S."/>
            <person name="Vogel J.P."/>
            <person name="Garvin D.F."/>
            <person name="Mockler T.C."/>
            <person name="Schmutz J."/>
            <person name="Rokhsar D."/>
            <person name="Bevan M.W."/>
        </authorList>
    </citation>
    <scope>NUCLEOTIDE SEQUENCE</scope>
    <source>
        <strain evidence="2">Bd21</strain>
    </source>
</reference>
<feature type="domain" description="DUF3615" evidence="1">
    <location>
        <begin position="89"/>
        <end position="200"/>
    </location>
</feature>
<dbReference type="Gramene" id="PNT74749">
    <property type="protein sequence ID" value="PNT74749"/>
    <property type="gene ID" value="BRADI_1g21455v3"/>
</dbReference>
<dbReference type="Pfam" id="PF12274">
    <property type="entry name" value="DUF3615"/>
    <property type="match status" value="1"/>
</dbReference>
<evidence type="ECO:0000313" key="4">
    <source>
        <dbReference type="Proteomes" id="UP000008810"/>
    </source>
</evidence>